<evidence type="ECO:0000256" key="1">
    <source>
        <dbReference type="ARBA" id="ARBA00009427"/>
    </source>
</evidence>
<keyword evidence="3 8" id="KW-0547">Nucleotide-binding</keyword>
<dbReference type="NCBIfam" id="TIGR00017">
    <property type="entry name" value="cmk"/>
    <property type="match status" value="1"/>
</dbReference>
<comment type="caution">
    <text evidence="10">The sequence shown here is derived from an EMBL/GenBank/DDBJ whole genome shotgun (WGS) entry which is preliminary data.</text>
</comment>
<gene>
    <name evidence="8" type="primary">cmk</name>
    <name evidence="11" type="ORF">BOV88_12060</name>
    <name evidence="10" type="ORF">JV46_05130</name>
</gene>
<evidence type="ECO:0000313" key="10">
    <source>
        <dbReference type="EMBL" id="KHF24616.1"/>
    </source>
</evidence>
<dbReference type="GO" id="GO:0005524">
    <property type="term" value="F:ATP binding"/>
    <property type="evidence" value="ECO:0007669"/>
    <property type="project" value="UniProtKB-UniRule"/>
</dbReference>
<evidence type="ECO:0000256" key="4">
    <source>
        <dbReference type="ARBA" id="ARBA00022777"/>
    </source>
</evidence>
<keyword evidence="5 8" id="KW-0067">ATP-binding</keyword>
<comment type="catalytic activity">
    <reaction evidence="7 8">
        <text>CMP + ATP = CDP + ADP</text>
        <dbReference type="Rhea" id="RHEA:11600"/>
        <dbReference type="ChEBI" id="CHEBI:30616"/>
        <dbReference type="ChEBI" id="CHEBI:58069"/>
        <dbReference type="ChEBI" id="CHEBI:60377"/>
        <dbReference type="ChEBI" id="CHEBI:456216"/>
        <dbReference type="EC" id="2.7.4.25"/>
    </reaction>
</comment>
<dbReference type="SUPFAM" id="SSF52540">
    <property type="entry name" value="P-loop containing nucleoside triphosphate hydrolases"/>
    <property type="match status" value="1"/>
</dbReference>
<comment type="similarity">
    <text evidence="1 8">Belongs to the cytidylate kinase family. Type 1 subfamily.</text>
</comment>
<evidence type="ECO:0000259" key="9">
    <source>
        <dbReference type="Pfam" id="PF02224"/>
    </source>
</evidence>
<evidence type="ECO:0000256" key="8">
    <source>
        <dbReference type="HAMAP-Rule" id="MF_00238"/>
    </source>
</evidence>
<keyword evidence="2 8" id="KW-0808">Transferase</keyword>
<dbReference type="GO" id="GO:0005829">
    <property type="term" value="C:cytosol"/>
    <property type="evidence" value="ECO:0007669"/>
    <property type="project" value="TreeGrafter"/>
</dbReference>
<dbReference type="InterPro" id="IPR027417">
    <property type="entry name" value="P-loop_NTPase"/>
</dbReference>
<dbReference type="STRING" id="2340.JV46_05130"/>
<dbReference type="CDD" id="cd02019">
    <property type="entry name" value="NK"/>
    <property type="match status" value="1"/>
</dbReference>
<dbReference type="EMBL" id="JRAA01000002">
    <property type="protein sequence ID" value="KHF24616.1"/>
    <property type="molecule type" value="Genomic_DNA"/>
</dbReference>
<keyword evidence="12" id="KW-1185">Reference proteome</keyword>
<dbReference type="InterPro" id="IPR003136">
    <property type="entry name" value="Cytidylate_kin"/>
</dbReference>
<protein>
    <recommendedName>
        <fullName evidence="8">Cytidylate kinase</fullName>
        <shortName evidence="8">CK</shortName>
        <ecNumber evidence="8">2.7.4.25</ecNumber>
    </recommendedName>
    <alternativeName>
        <fullName evidence="8">Cytidine monophosphate kinase</fullName>
        <shortName evidence="8">CMP kinase</shortName>
    </alternativeName>
</protein>
<dbReference type="InterPro" id="IPR011994">
    <property type="entry name" value="Cytidylate_kinase_dom"/>
</dbReference>
<evidence type="ECO:0000313" key="13">
    <source>
        <dbReference type="Proteomes" id="UP000190962"/>
    </source>
</evidence>
<dbReference type="HAMAP" id="MF_00238">
    <property type="entry name" value="Cytidyl_kinase_type1"/>
    <property type="match status" value="1"/>
</dbReference>
<dbReference type="PATRIC" id="fig|2340.3.peg.1259"/>
<accession>A0A0B0HAZ2</accession>
<evidence type="ECO:0000256" key="5">
    <source>
        <dbReference type="ARBA" id="ARBA00022840"/>
    </source>
</evidence>
<dbReference type="eggNOG" id="COG0283">
    <property type="taxonomic scope" value="Bacteria"/>
</dbReference>
<name>A0A0B0HAZ2_SOVGS</name>
<dbReference type="EMBL" id="MPNX01000023">
    <property type="protein sequence ID" value="OOY34081.1"/>
    <property type="molecule type" value="Genomic_DNA"/>
</dbReference>
<dbReference type="AlphaFoldDB" id="A0A0B0HAZ2"/>
<feature type="binding site" evidence="8">
    <location>
        <begin position="10"/>
        <end position="18"/>
    </location>
    <ligand>
        <name>ATP</name>
        <dbReference type="ChEBI" id="CHEBI:30616"/>
    </ligand>
</feature>
<evidence type="ECO:0000256" key="6">
    <source>
        <dbReference type="ARBA" id="ARBA00047615"/>
    </source>
</evidence>
<dbReference type="Proteomes" id="UP000190962">
    <property type="component" value="Unassembled WGS sequence"/>
</dbReference>
<evidence type="ECO:0000313" key="11">
    <source>
        <dbReference type="EMBL" id="OOY34081.1"/>
    </source>
</evidence>
<dbReference type="GeneID" id="86992665"/>
<evidence type="ECO:0000256" key="2">
    <source>
        <dbReference type="ARBA" id="ARBA00022679"/>
    </source>
</evidence>
<dbReference type="CDD" id="cd02020">
    <property type="entry name" value="CMPK"/>
    <property type="match status" value="1"/>
</dbReference>
<feature type="domain" description="Cytidylate kinase" evidence="9">
    <location>
        <begin position="6"/>
        <end position="214"/>
    </location>
</feature>
<reference evidence="10 12" key="1">
    <citation type="journal article" date="2014" name="BMC Genomics">
        <title>The genome of the intracellular bacterium of the coastal bivalve, Solemya velum: a blueprint for thriving in and out of symbiosis.</title>
        <authorList>
            <person name="Dmytrenko O."/>
            <person name="Russell S.L."/>
            <person name="Loo W.T."/>
            <person name="Fontanez K.M."/>
            <person name="Liao L."/>
            <person name="Roeselers G."/>
            <person name="Sharma R."/>
            <person name="Stewart F.J."/>
            <person name="Newton I.L."/>
            <person name="Woyke T."/>
            <person name="Wu D."/>
            <person name="Lang J.M."/>
            <person name="Eisen J.A."/>
            <person name="Cavanaugh C.M."/>
        </authorList>
    </citation>
    <scope>NUCLEOTIDE SEQUENCE [LARGE SCALE GENOMIC DNA]</scope>
    <source>
        <strain evidence="10 12">WH</strain>
    </source>
</reference>
<dbReference type="PANTHER" id="PTHR21299">
    <property type="entry name" value="CYTIDYLATE KINASE/PANTOATE-BETA-ALANINE LIGASE"/>
    <property type="match status" value="1"/>
</dbReference>
<dbReference type="PANTHER" id="PTHR21299:SF2">
    <property type="entry name" value="CYTIDYLATE KINASE"/>
    <property type="match status" value="1"/>
</dbReference>
<dbReference type="GO" id="GO:0036431">
    <property type="term" value="F:dCMP kinase activity"/>
    <property type="evidence" value="ECO:0007669"/>
    <property type="project" value="InterPro"/>
</dbReference>
<dbReference type="Gene3D" id="3.40.50.300">
    <property type="entry name" value="P-loop containing nucleotide triphosphate hydrolases"/>
    <property type="match status" value="1"/>
</dbReference>
<organism evidence="10 12">
    <name type="scientific">Solemya velum gill symbiont</name>
    <dbReference type="NCBI Taxonomy" id="2340"/>
    <lineage>
        <taxon>Bacteria</taxon>
        <taxon>Pseudomonadati</taxon>
        <taxon>Pseudomonadota</taxon>
        <taxon>Gammaproteobacteria</taxon>
        <taxon>sulfur-oxidizing symbionts</taxon>
    </lineage>
</organism>
<evidence type="ECO:0000313" key="12">
    <source>
        <dbReference type="Proteomes" id="UP000030856"/>
    </source>
</evidence>
<reference evidence="11 13" key="2">
    <citation type="submission" date="2016-11" db="EMBL/GenBank/DDBJ databases">
        <title>Mixed transmission modes and dynamic genome evolution in an obligate animal-bacterial symbiosis.</title>
        <authorList>
            <person name="Russell S.L."/>
            <person name="Corbett-Detig R.B."/>
            <person name="Cavanaugh C.M."/>
        </authorList>
    </citation>
    <scope>NUCLEOTIDE SEQUENCE [LARGE SCALE GENOMIC DNA]</scope>
    <source>
        <strain evidence="11">MA-KB16</strain>
    </source>
</reference>
<evidence type="ECO:0000256" key="7">
    <source>
        <dbReference type="ARBA" id="ARBA00048478"/>
    </source>
</evidence>
<comment type="subcellular location">
    <subcellularLocation>
        <location evidence="8">Cytoplasm</location>
    </subcellularLocation>
</comment>
<dbReference type="Proteomes" id="UP000030856">
    <property type="component" value="Unassembled WGS sequence"/>
</dbReference>
<keyword evidence="8" id="KW-0963">Cytoplasm</keyword>
<dbReference type="GO" id="GO:0015949">
    <property type="term" value="P:nucleobase-containing small molecule interconversion"/>
    <property type="evidence" value="ECO:0007669"/>
    <property type="project" value="TreeGrafter"/>
</dbReference>
<dbReference type="Pfam" id="PF02224">
    <property type="entry name" value="Cytidylate_kin"/>
    <property type="match status" value="1"/>
</dbReference>
<dbReference type="OrthoDB" id="9807434at2"/>
<evidence type="ECO:0000256" key="3">
    <source>
        <dbReference type="ARBA" id="ARBA00022741"/>
    </source>
</evidence>
<dbReference type="GO" id="GO:0006220">
    <property type="term" value="P:pyrimidine nucleotide metabolic process"/>
    <property type="evidence" value="ECO:0007669"/>
    <property type="project" value="UniProtKB-UniRule"/>
</dbReference>
<comment type="catalytic activity">
    <reaction evidence="6 8">
        <text>dCMP + ATP = dCDP + ADP</text>
        <dbReference type="Rhea" id="RHEA:25094"/>
        <dbReference type="ChEBI" id="CHEBI:30616"/>
        <dbReference type="ChEBI" id="CHEBI:57566"/>
        <dbReference type="ChEBI" id="CHEBI:58593"/>
        <dbReference type="ChEBI" id="CHEBI:456216"/>
        <dbReference type="EC" id="2.7.4.25"/>
    </reaction>
</comment>
<dbReference type="RefSeq" id="WP_043116857.1">
    <property type="nucleotide sequence ID" value="NZ_JRAA01000002.1"/>
</dbReference>
<proteinExistence type="inferred from homology"/>
<keyword evidence="4 8" id="KW-0418">Kinase</keyword>
<sequence length="224" mass="24513">MTQKIITIDGPSGSGKGTIAALLAKKLGWQVLDSGALYRLVGLAARNKGLDFSDDSALAEVAEKLDVVFKDGKVFLEKQEVTDSIRSESAGNDASKVAAVPAVRDALLRWQQQSASEQGLVADGRDMGTVVFPHAPLKFFLTASAEERANRRYKQLKEKGMSANLAHLIEKIRERDERDMSRSAAPLRPADDAIDIESSNLTIDEVMEKILRDVAEVFKQEQIS</sequence>
<dbReference type="EC" id="2.7.4.25" evidence="8"/>